<gene>
    <name evidence="6" type="ORF">OS145_09298</name>
</gene>
<keyword evidence="4" id="KW-0663">Pyridoxal phosphate</keyword>
<dbReference type="InterPro" id="IPR015424">
    <property type="entry name" value="PyrdxlP-dep_Trfase"/>
</dbReference>
<sequence>MHIPDALKSEFHSQLDTASAVIHRHPQPTLKNELVQLSEYAQERDSRDSYGQGGIVSEFEEQICELFDKPSALFLPTGTLAQSVAMKCYSEASGKNGVGLHPTSHLRLHEHDAIEHLWGLSVHSMGEAQRALTAVDITQLNPEDVAAIIVETPMREIGGAMPSWDDLLTMRAWCSQHNVRMHLDGARIWQATEYYQRSLAQIAELFDSIYVSFYKDLGGIFGAALIGTDELIEPARVWSRRAGGNPITLYPEALSARKGLESYLLKMPDFVEFTKTLTDLLSSAGFEIIPPQPKAAMFHIRLPYNATIAAEKLVDYAQQQGVIVLPLPRAEHDDKAICEVSIGDRALEQAPEFWVKHLSACFS</sequence>
<proteinExistence type="inferred from homology"/>
<evidence type="ECO:0000259" key="5">
    <source>
        <dbReference type="Pfam" id="PF01212"/>
    </source>
</evidence>
<feature type="domain" description="Aromatic amino acid beta-eliminating lyase/threonine aldolase" evidence="5">
    <location>
        <begin position="48"/>
        <end position="244"/>
    </location>
</feature>
<keyword evidence="7" id="KW-1185">Reference proteome</keyword>
<evidence type="ECO:0000256" key="1">
    <source>
        <dbReference type="ARBA" id="ARBA00001933"/>
    </source>
</evidence>
<reference evidence="6 7" key="1">
    <citation type="submission" date="2006-01" db="EMBL/GenBank/DDBJ databases">
        <authorList>
            <person name="Brettar I."/>
            <person name="Hofle M."/>
            <person name="Ferriera S."/>
            <person name="Johnson J."/>
            <person name="Kravitz S."/>
            <person name="Halpern A."/>
            <person name="Remington K."/>
            <person name="Beeson K."/>
            <person name="Tran B."/>
            <person name="Rogers Y.-H."/>
            <person name="Friedman R."/>
            <person name="Venter J.C."/>
        </authorList>
    </citation>
    <scope>NUCLEOTIDE SEQUENCE [LARGE SCALE GENOMIC DNA]</scope>
    <source>
        <strain evidence="6 7">OS145</strain>
    </source>
</reference>
<organism evidence="6 7">
    <name type="scientific">Idiomarina baltica OS145</name>
    <dbReference type="NCBI Taxonomy" id="314276"/>
    <lineage>
        <taxon>Bacteria</taxon>
        <taxon>Pseudomonadati</taxon>
        <taxon>Pseudomonadota</taxon>
        <taxon>Gammaproteobacteria</taxon>
        <taxon>Alteromonadales</taxon>
        <taxon>Idiomarinaceae</taxon>
        <taxon>Idiomarina</taxon>
    </lineage>
</organism>
<dbReference type="PANTHER" id="PTHR48097">
    <property type="entry name" value="L-THREONINE ALDOLASE-RELATED"/>
    <property type="match status" value="1"/>
</dbReference>
<dbReference type="EMBL" id="AAMX01000004">
    <property type="protein sequence ID" value="EAQ32656.1"/>
    <property type="molecule type" value="Genomic_DNA"/>
</dbReference>
<name>A0ABM9WNR1_9GAMM</name>
<dbReference type="Gene3D" id="3.90.1150.10">
    <property type="entry name" value="Aspartate Aminotransferase, domain 1"/>
    <property type="match status" value="1"/>
</dbReference>
<dbReference type="Pfam" id="PF01212">
    <property type="entry name" value="Beta_elim_lyase"/>
    <property type="match status" value="1"/>
</dbReference>
<dbReference type="RefSeq" id="WP_006954643.1">
    <property type="nucleotide sequence ID" value="NZ_CH672403.1"/>
</dbReference>
<comment type="cofactor">
    <cofactor evidence="1">
        <name>pyridoxal 5'-phosphate</name>
        <dbReference type="ChEBI" id="CHEBI:597326"/>
    </cofactor>
</comment>
<dbReference type="InterPro" id="IPR015421">
    <property type="entry name" value="PyrdxlP-dep_Trfase_major"/>
</dbReference>
<dbReference type="SUPFAM" id="SSF53383">
    <property type="entry name" value="PLP-dependent transferases"/>
    <property type="match status" value="1"/>
</dbReference>
<dbReference type="InterPro" id="IPR015422">
    <property type="entry name" value="PyrdxlP-dep_Trfase_small"/>
</dbReference>
<dbReference type="PANTHER" id="PTHR48097:SF9">
    <property type="entry name" value="L-THREONINE ALDOLASE"/>
    <property type="match status" value="1"/>
</dbReference>
<evidence type="ECO:0000256" key="4">
    <source>
        <dbReference type="ARBA" id="ARBA00022898"/>
    </source>
</evidence>
<protein>
    <submittedName>
        <fullName evidence="6">Threonine aldolase putative</fullName>
    </submittedName>
</protein>
<dbReference type="Gene3D" id="3.40.640.10">
    <property type="entry name" value="Type I PLP-dependent aspartate aminotransferase-like (Major domain)"/>
    <property type="match status" value="1"/>
</dbReference>
<evidence type="ECO:0000256" key="3">
    <source>
        <dbReference type="ARBA" id="ARBA00011881"/>
    </source>
</evidence>
<dbReference type="Proteomes" id="UP000016543">
    <property type="component" value="Unassembled WGS sequence"/>
</dbReference>
<accession>A0ABM9WNR1</accession>
<comment type="subunit">
    <text evidence="3">Homotetramer.</text>
</comment>
<dbReference type="InterPro" id="IPR001597">
    <property type="entry name" value="ArAA_b-elim_lyase/Thr_aldolase"/>
</dbReference>
<comment type="similarity">
    <text evidence="2">Belongs to the threonine aldolase family.</text>
</comment>
<comment type="caution">
    <text evidence="6">The sequence shown here is derived from an EMBL/GenBank/DDBJ whole genome shotgun (WGS) entry which is preliminary data.</text>
</comment>
<evidence type="ECO:0000313" key="7">
    <source>
        <dbReference type="Proteomes" id="UP000016543"/>
    </source>
</evidence>
<evidence type="ECO:0000313" key="6">
    <source>
        <dbReference type="EMBL" id="EAQ32656.1"/>
    </source>
</evidence>
<evidence type="ECO:0000256" key="2">
    <source>
        <dbReference type="ARBA" id="ARBA00006966"/>
    </source>
</evidence>